<gene>
    <name evidence="17" type="ORF">R1flu_002460</name>
</gene>
<dbReference type="Pfam" id="PF08393">
    <property type="entry name" value="DHC_N2"/>
    <property type="match status" value="1"/>
</dbReference>
<dbReference type="InterPro" id="IPR056759">
    <property type="entry name" value="DYH2-5-8_CC"/>
</dbReference>
<evidence type="ECO:0000313" key="18">
    <source>
        <dbReference type="Proteomes" id="UP001605036"/>
    </source>
</evidence>
<keyword evidence="7" id="KW-0547">Nucleotide-binding</keyword>
<dbReference type="GO" id="GO:0030286">
    <property type="term" value="C:dynein complex"/>
    <property type="evidence" value="ECO:0007669"/>
    <property type="project" value="UniProtKB-KW"/>
</dbReference>
<reference evidence="17 18" key="1">
    <citation type="submission" date="2024-09" db="EMBL/GenBank/DDBJ databases">
        <title>Chromosome-scale assembly of Riccia fluitans.</title>
        <authorList>
            <person name="Paukszto L."/>
            <person name="Sawicki J."/>
            <person name="Karawczyk K."/>
            <person name="Piernik-Szablinska J."/>
            <person name="Szczecinska M."/>
            <person name="Mazdziarz M."/>
        </authorList>
    </citation>
    <scope>NUCLEOTIDE SEQUENCE [LARGE SCALE GENOMIC DNA]</scope>
    <source>
        <strain evidence="17">Rf_01</strain>
        <tissue evidence="17">Aerial parts of the thallus</tissue>
    </source>
</reference>
<comment type="subcellular location">
    <subcellularLocation>
        <location evidence="2">Cell projection</location>
    </subcellularLocation>
    <subcellularLocation>
        <location evidence="1">Cytoplasm</location>
        <location evidence="1">Cytoskeleton</location>
    </subcellularLocation>
</comment>
<keyword evidence="6" id="KW-0677">Repeat</keyword>
<sequence>MASEDKPWRHGMAKGGRKRGMDASAQPDITDSLCNAALEFQRTIGFQHHSVNVPTHFSGPPDLLHRKRLHATRSPSPGASPKIKSRVGSPIDDIFKDQESQQDTARSRSKSPAELPEECMELDDPSTSTHIGRYRAWHPEDSFVIDVPPVLPPIFPTLKEMQAQYEPPIRRLRTRPDGFGGAVLFQPPEEAPPGVEAAIAKVIPLPKGCMETCDFPDRGRWNVILEGQQKRHLKRPLTGASISTSPRADCNPTDVKVGAKKRKEEERPDPRVDLVLDYVKTGDDCVRFFMENEGRNRVKIFYCNRVKTGKMFQPYDMVVVPRAEIEGEHFSFSFDGVVHVEPQIGHRKNATFTPLEEWMREKYVFSLLRRIPFFGNYYTQKSFNIWKRHIGQRHFARVRDALVQKLFAAKPAFLTAISQIYAHVEKLTELAMLNLTANRLYNYDEFANLQTEQRLTNVSPAMEAITDKVQEILATICNETKKQAKIYRESVRDEAELEDTIGVNLHQTRGSKVQSMVSIKQEKVERAKTYWRVVAEEKMLGNFIRLADYMFVEGLAHRAIAAAMDLLSVLDFCRSGTEKSPKGVFLTTVSFGESAITFMPDDADILQVVNNAMDGVVQVVQSAPRILHMRTFLPFLEAKYVGMNPHSIIKMTPFFTQLREAIDHVIKSDFNEARKYAQIFEQHRALHVFGETWNYETYAAEKHSVRQYREELARQREWRIDLEKMRTANVVGILHVDSRSLRNTLVPITVRTLELIKGLLVTNARKDALTALAAFQDRTKQLDVRPATLDDFVEYVKMYERMMEGKKAALLDASVLDDMYELLHAYEVKIPTQDQVKLDDLHDVVMTYEDSLESAYAHIQENKAAMMDDLDKNVTAISEELLNILGTLHSGKYLQPESDPVEIVTDLEAINERLVEIRQTAEVYRGYQSLFQMAVDDMGNLTLTEKEFSLRWTVWKALNDWIIMTTNWRACPVSDLKASEVTGKTDEYSKDAYKMGKANKEDTVVFRLKDTIEDFKKIVPVIEEVANPALKPRHWKVIFDLLKKEYNPEVPFSTNDLLGYHIMEHIEEVRTVSGQASKEFSFEKTLEKMLKDWDGVKFSVVPYKDSGTFIVGGIDDIQTILDDQVVKILSMCASPYVKHFEKEATSWKKIVLGLQDLVDNWVECQATWQYLSPIFGSRDIMRQMPTEGELFQTVDQTWRDVMKKTNANSLALIAAQDPERLTKLIEANRLLEVINKGLAQYLEVKRVAFPRFFFLSNDEMLEILSETKDPLRVQPHLKKCFEGIDSLKFESNLDVTAMISAEGESVQIVDKFNPQTAQGAVEKWLIQARLILFLD</sequence>
<evidence type="ECO:0000256" key="3">
    <source>
        <dbReference type="ARBA" id="ARBA00008887"/>
    </source>
</evidence>
<dbReference type="FunFam" id="1.20.140.100:FF:000004">
    <property type="entry name" value="Dynein axonemal heavy chain 6"/>
    <property type="match status" value="1"/>
</dbReference>
<dbReference type="InterPro" id="IPR026983">
    <property type="entry name" value="DHC"/>
</dbReference>
<dbReference type="InterPro" id="IPR042228">
    <property type="entry name" value="Dynein_linker_3"/>
</dbReference>
<dbReference type="GO" id="GO:0005524">
    <property type="term" value="F:ATP binding"/>
    <property type="evidence" value="ECO:0007669"/>
    <property type="project" value="UniProtKB-KW"/>
</dbReference>
<feature type="region of interest" description="Disordered" evidence="14">
    <location>
        <begin position="235"/>
        <end position="268"/>
    </location>
</feature>
<evidence type="ECO:0000256" key="4">
    <source>
        <dbReference type="ARBA" id="ARBA00022490"/>
    </source>
</evidence>
<dbReference type="GO" id="GO:0005874">
    <property type="term" value="C:microtubule"/>
    <property type="evidence" value="ECO:0007669"/>
    <property type="project" value="UniProtKB-KW"/>
</dbReference>
<keyword evidence="13" id="KW-0966">Cell projection</keyword>
<evidence type="ECO:0000256" key="10">
    <source>
        <dbReference type="ARBA" id="ARBA00023054"/>
    </source>
</evidence>
<feature type="region of interest" description="Disordered" evidence="14">
    <location>
        <begin position="95"/>
        <end position="127"/>
    </location>
</feature>
<dbReference type="Proteomes" id="UP001605036">
    <property type="component" value="Unassembled WGS sequence"/>
</dbReference>
<keyword evidence="12" id="KW-0206">Cytoskeleton</keyword>
<keyword evidence="9" id="KW-0243">Dynein</keyword>
<organism evidence="17 18">
    <name type="scientific">Riccia fluitans</name>
    <dbReference type="NCBI Taxonomy" id="41844"/>
    <lineage>
        <taxon>Eukaryota</taxon>
        <taxon>Viridiplantae</taxon>
        <taxon>Streptophyta</taxon>
        <taxon>Embryophyta</taxon>
        <taxon>Marchantiophyta</taxon>
        <taxon>Marchantiopsida</taxon>
        <taxon>Marchantiidae</taxon>
        <taxon>Marchantiales</taxon>
        <taxon>Ricciaceae</taxon>
        <taxon>Riccia</taxon>
    </lineage>
</organism>
<accession>A0ABD1Y6C8</accession>
<evidence type="ECO:0000256" key="2">
    <source>
        <dbReference type="ARBA" id="ARBA00004316"/>
    </source>
</evidence>
<dbReference type="FunFam" id="3.20.180.20:FF:000003">
    <property type="entry name" value="Dynein heavy chain 12, axonemal"/>
    <property type="match status" value="1"/>
</dbReference>
<dbReference type="Gene3D" id="1.10.287.2620">
    <property type="match status" value="1"/>
</dbReference>
<keyword evidence="11" id="KW-0505">Motor protein</keyword>
<feature type="domain" description="Dynein heavy chain linker" evidence="15">
    <location>
        <begin position="943"/>
        <end position="1327"/>
    </location>
</feature>
<dbReference type="PANTHER" id="PTHR45703:SF35">
    <property type="entry name" value="DYNEIN HEAVY CHAIN"/>
    <property type="match status" value="1"/>
</dbReference>
<proteinExistence type="inferred from homology"/>
<dbReference type="FunFam" id="1.10.287.2620:FF:000001">
    <property type="entry name" value="Cytoplasmic dynein heavy chain 1"/>
    <property type="match status" value="1"/>
</dbReference>
<feature type="region of interest" description="Disordered" evidence="14">
    <location>
        <begin position="1"/>
        <end position="27"/>
    </location>
</feature>
<dbReference type="EMBL" id="JBHFFA010000006">
    <property type="protein sequence ID" value="KAL2622255.1"/>
    <property type="molecule type" value="Genomic_DNA"/>
</dbReference>
<feature type="domain" description="Dynein axonemal heavy chain 2/5/8 coiled-coil" evidence="16">
    <location>
        <begin position="772"/>
        <end position="866"/>
    </location>
</feature>
<evidence type="ECO:0000259" key="16">
    <source>
        <dbReference type="Pfam" id="PF25007"/>
    </source>
</evidence>
<keyword evidence="8" id="KW-0067">ATP-binding</keyword>
<feature type="compositionally biased region" description="Basic residues" evidence="14">
    <location>
        <begin position="9"/>
        <end position="18"/>
    </location>
</feature>
<dbReference type="InterPro" id="IPR013602">
    <property type="entry name" value="Dynein_heavy_linker"/>
</dbReference>
<dbReference type="Pfam" id="PF25007">
    <property type="entry name" value="DYH2-5-8_CC"/>
    <property type="match status" value="1"/>
</dbReference>
<comment type="similarity">
    <text evidence="3">Belongs to the dynein heavy chain family.</text>
</comment>
<evidence type="ECO:0000256" key="14">
    <source>
        <dbReference type="SAM" id="MobiDB-lite"/>
    </source>
</evidence>
<evidence type="ECO:0000256" key="5">
    <source>
        <dbReference type="ARBA" id="ARBA00022701"/>
    </source>
</evidence>
<evidence type="ECO:0000256" key="1">
    <source>
        <dbReference type="ARBA" id="ARBA00004245"/>
    </source>
</evidence>
<evidence type="ECO:0000313" key="17">
    <source>
        <dbReference type="EMBL" id="KAL2622255.1"/>
    </source>
</evidence>
<keyword evidence="5" id="KW-0493">Microtubule</keyword>
<evidence type="ECO:0000256" key="9">
    <source>
        <dbReference type="ARBA" id="ARBA00023017"/>
    </source>
</evidence>
<feature type="compositionally biased region" description="Acidic residues" evidence="14">
    <location>
        <begin position="115"/>
        <end position="124"/>
    </location>
</feature>
<evidence type="ECO:0000256" key="7">
    <source>
        <dbReference type="ARBA" id="ARBA00022741"/>
    </source>
</evidence>
<evidence type="ECO:0000256" key="12">
    <source>
        <dbReference type="ARBA" id="ARBA00023212"/>
    </source>
</evidence>
<dbReference type="InterPro" id="IPR042222">
    <property type="entry name" value="Dynein_2_N"/>
</dbReference>
<evidence type="ECO:0000256" key="11">
    <source>
        <dbReference type="ARBA" id="ARBA00023175"/>
    </source>
</evidence>
<evidence type="ECO:0000259" key="15">
    <source>
        <dbReference type="Pfam" id="PF08393"/>
    </source>
</evidence>
<dbReference type="Gene3D" id="3.20.180.20">
    <property type="entry name" value="Dynein heavy chain, N-terminal domain 2"/>
    <property type="match status" value="1"/>
</dbReference>
<evidence type="ECO:0008006" key="19">
    <source>
        <dbReference type="Google" id="ProtNLM"/>
    </source>
</evidence>
<dbReference type="Gene3D" id="1.20.140.100">
    <property type="entry name" value="Dynein heavy chain, N-terminal domain 2"/>
    <property type="match status" value="1"/>
</dbReference>
<evidence type="ECO:0000256" key="13">
    <source>
        <dbReference type="ARBA" id="ARBA00023273"/>
    </source>
</evidence>
<keyword evidence="10" id="KW-0175">Coiled coil</keyword>
<dbReference type="GO" id="GO:0042995">
    <property type="term" value="C:cell projection"/>
    <property type="evidence" value="ECO:0007669"/>
    <property type="project" value="UniProtKB-SubCell"/>
</dbReference>
<name>A0ABD1Y6C8_9MARC</name>
<evidence type="ECO:0000256" key="8">
    <source>
        <dbReference type="ARBA" id="ARBA00022840"/>
    </source>
</evidence>
<protein>
    <recommendedName>
        <fullName evidence="19">Dynein heavy chain</fullName>
    </recommendedName>
</protein>
<keyword evidence="4" id="KW-0963">Cytoplasm</keyword>
<evidence type="ECO:0000256" key="6">
    <source>
        <dbReference type="ARBA" id="ARBA00022737"/>
    </source>
</evidence>
<dbReference type="PANTHER" id="PTHR45703">
    <property type="entry name" value="DYNEIN HEAVY CHAIN"/>
    <property type="match status" value="1"/>
</dbReference>
<keyword evidence="18" id="KW-1185">Reference proteome</keyword>
<comment type="caution">
    <text evidence="17">The sequence shown here is derived from an EMBL/GenBank/DDBJ whole genome shotgun (WGS) entry which is preliminary data.</text>
</comment>